<reference evidence="1 2" key="1">
    <citation type="journal article" date="2015" name="Antonie Van Leeuwenhoek">
        <title>Thioclava indica sp. nov., isolated from surface seawater of the Indian Ocean.</title>
        <authorList>
            <person name="Liu Y."/>
            <person name="Lai Q."/>
            <person name="Du J."/>
            <person name="Xu H."/>
            <person name="Jiang L."/>
            <person name="Shao Z."/>
        </authorList>
    </citation>
    <scope>NUCLEOTIDE SEQUENCE [LARGE SCALE GENOMIC DNA]</scope>
    <source>
        <strain evidence="1 2">DT23-4</strain>
    </source>
</reference>
<organism evidence="1 2">
    <name type="scientific">Thioclava indica</name>
    <dbReference type="NCBI Taxonomy" id="1353528"/>
    <lineage>
        <taxon>Bacteria</taxon>
        <taxon>Pseudomonadati</taxon>
        <taxon>Pseudomonadota</taxon>
        <taxon>Alphaproteobacteria</taxon>
        <taxon>Rhodobacterales</taxon>
        <taxon>Paracoccaceae</taxon>
        <taxon>Thioclava</taxon>
    </lineage>
</organism>
<dbReference type="eggNOG" id="ENOG5033H1N">
    <property type="taxonomic scope" value="Bacteria"/>
</dbReference>
<dbReference type="EMBL" id="AUNB01000077">
    <property type="protein sequence ID" value="KEO52385.1"/>
    <property type="molecule type" value="Genomic_DNA"/>
</dbReference>
<name>A0A074J928_9RHOB</name>
<protein>
    <submittedName>
        <fullName evidence="1">Uncharacterized protein</fullName>
    </submittedName>
</protein>
<evidence type="ECO:0000313" key="2">
    <source>
        <dbReference type="Proteomes" id="UP000027471"/>
    </source>
</evidence>
<comment type="caution">
    <text evidence="1">The sequence shown here is derived from an EMBL/GenBank/DDBJ whole genome shotgun (WGS) entry which is preliminary data.</text>
</comment>
<accession>A0A074J928</accession>
<sequence length="105" mass="11634">MRLLLDAINDDHRLAEVGLGMPRRMGQRHEHLATTPVMLANVILHDRVAAGEAVFLPQPFEHTLGGVPLLARDTAILFEPGVDDLGKTIQLRALDRRLAAVAWRN</sequence>
<gene>
    <name evidence="1" type="ORF">DT23_18705</name>
</gene>
<dbReference type="AlphaFoldDB" id="A0A074J928"/>
<evidence type="ECO:0000313" key="1">
    <source>
        <dbReference type="EMBL" id="KEO52385.1"/>
    </source>
</evidence>
<keyword evidence="2" id="KW-1185">Reference proteome</keyword>
<dbReference type="Proteomes" id="UP000027471">
    <property type="component" value="Unassembled WGS sequence"/>
</dbReference>
<proteinExistence type="predicted"/>